<evidence type="ECO:0000259" key="2">
    <source>
        <dbReference type="Pfam" id="PF01287"/>
    </source>
</evidence>
<feature type="region of interest" description="Disordered" evidence="1">
    <location>
        <begin position="145"/>
        <end position="204"/>
    </location>
</feature>
<dbReference type="InterPro" id="IPR012340">
    <property type="entry name" value="NA-bd_OB-fold"/>
</dbReference>
<gene>
    <name evidence="4" type="ORF">ACHE_50585S</name>
</gene>
<dbReference type="GO" id="GO:0043022">
    <property type="term" value="F:ribosome binding"/>
    <property type="evidence" value="ECO:0007669"/>
    <property type="project" value="InterPro"/>
</dbReference>
<feature type="domain" description="Translation initiation factor 5A C-terminal" evidence="2">
    <location>
        <begin position="319"/>
        <end position="385"/>
    </location>
</feature>
<dbReference type="AlphaFoldDB" id="A0A7R7ZQJ4"/>
<dbReference type="CDD" id="cd04469">
    <property type="entry name" value="S1_Hex1"/>
    <property type="match status" value="1"/>
</dbReference>
<organism evidence="4 5">
    <name type="scientific">Aspergillus chevalieri</name>
    <name type="common">Eurotium chevalieri</name>
    <dbReference type="NCBI Taxonomy" id="182096"/>
    <lineage>
        <taxon>Eukaryota</taxon>
        <taxon>Fungi</taxon>
        <taxon>Dikarya</taxon>
        <taxon>Ascomycota</taxon>
        <taxon>Pezizomycotina</taxon>
        <taxon>Eurotiomycetes</taxon>
        <taxon>Eurotiomycetidae</taxon>
        <taxon>Eurotiales</taxon>
        <taxon>Aspergillaceae</taxon>
        <taxon>Aspergillus</taxon>
        <taxon>Aspergillus subgen. Aspergillus</taxon>
    </lineage>
</organism>
<protein>
    <recommendedName>
        <fullName evidence="6">Woronin body major protein</fullName>
    </recommendedName>
</protein>
<dbReference type="InterPro" id="IPR014722">
    <property type="entry name" value="Rib_uL2_dom2"/>
</dbReference>
<dbReference type="Pfam" id="PF01287">
    <property type="entry name" value="eIF-5a"/>
    <property type="match status" value="1"/>
</dbReference>
<dbReference type="GO" id="GO:0003746">
    <property type="term" value="F:translation elongation factor activity"/>
    <property type="evidence" value="ECO:0007669"/>
    <property type="project" value="InterPro"/>
</dbReference>
<sequence>MEQLYGAVLAIHHARRVANLDFDARVPIPFSVFPSSYRSDAANHHPPAPVPVNEPEPVAYPVEHHHHHHHDDSHSLVDREDTRTAAPALPDPAVYGKEEIPQEFVNHQYIEEPTPVHTPALVHAPHHPEPEQPFDNQLDLVESEYRRRTSPAASVISSSSNSYPSQELTPTYSQPYESHSVVSSSPSRVSYTPSQSPASSALQVYQPQTAIQNHPTSKMGYYDDDAPAAGGEIRAIERGGSKPAGEHVPIPCNYIRLGDILILQGRPCQVIRISVSPQTGQHRYLGVDLFTRKLQEESSFIDNPSPSVVVQTMLGPVYKTYRILDIYDDQTIVAMTESGDVRQGLQVVPQGDLFNRIRKAYAEGRGSVRAVVINDAGRELVVDYKVIHASRL</sequence>
<dbReference type="InterPro" id="IPR020189">
    <property type="entry name" value="IF5A_C"/>
</dbReference>
<dbReference type="GO" id="GO:0003723">
    <property type="term" value="F:RNA binding"/>
    <property type="evidence" value="ECO:0007669"/>
    <property type="project" value="InterPro"/>
</dbReference>
<evidence type="ECO:0000313" key="4">
    <source>
        <dbReference type="EMBL" id="BCR89387.1"/>
    </source>
</evidence>
<feature type="domain" description="Translation initiation factor 5A-like N-terminal" evidence="3">
    <location>
        <begin position="248"/>
        <end position="297"/>
    </location>
</feature>
<dbReference type="Proteomes" id="UP000637239">
    <property type="component" value="Chromosome 5"/>
</dbReference>
<dbReference type="PANTHER" id="PTHR11673">
    <property type="entry name" value="TRANSLATION INITIATION FACTOR 5A FAMILY MEMBER"/>
    <property type="match status" value="1"/>
</dbReference>
<dbReference type="Gene3D" id="2.30.30.30">
    <property type="match status" value="1"/>
</dbReference>
<dbReference type="Pfam" id="PF21485">
    <property type="entry name" value="IF5A-like_N"/>
    <property type="match status" value="1"/>
</dbReference>
<dbReference type="InterPro" id="IPR048670">
    <property type="entry name" value="IF5A-like_N"/>
</dbReference>
<feature type="compositionally biased region" description="Low complexity" evidence="1">
    <location>
        <begin position="173"/>
        <end position="196"/>
    </location>
</feature>
<dbReference type="GO" id="GO:0045905">
    <property type="term" value="P:positive regulation of translational termination"/>
    <property type="evidence" value="ECO:0007669"/>
    <property type="project" value="InterPro"/>
</dbReference>
<keyword evidence="5" id="KW-1185">Reference proteome</keyword>
<reference evidence="4" key="2">
    <citation type="submission" date="2021-02" db="EMBL/GenBank/DDBJ databases">
        <title>Aspergillus chevalieri M1 genome sequence.</title>
        <authorList>
            <person name="Kadooka C."/>
            <person name="Mori K."/>
            <person name="Futagami T."/>
        </authorList>
    </citation>
    <scope>NUCLEOTIDE SEQUENCE</scope>
    <source>
        <strain evidence="4">M1</strain>
    </source>
</reference>
<dbReference type="GO" id="GO:0045901">
    <property type="term" value="P:positive regulation of translational elongation"/>
    <property type="evidence" value="ECO:0007669"/>
    <property type="project" value="InterPro"/>
</dbReference>
<dbReference type="SUPFAM" id="SSF50104">
    <property type="entry name" value="Translation proteins SH3-like domain"/>
    <property type="match status" value="1"/>
</dbReference>
<evidence type="ECO:0000256" key="1">
    <source>
        <dbReference type="SAM" id="MobiDB-lite"/>
    </source>
</evidence>
<dbReference type="EMBL" id="AP024420">
    <property type="protein sequence ID" value="BCR89387.1"/>
    <property type="molecule type" value="Genomic_DNA"/>
</dbReference>
<dbReference type="GeneID" id="66983745"/>
<evidence type="ECO:0000313" key="5">
    <source>
        <dbReference type="Proteomes" id="UP000637239"/>
    </source>
</evidence>
<reference evidence="4" key="1">
    <citation type="submission" date="2021-01" db="EMBL/GenBank/DDBJ databases">
        <authorList>
            <consortium name="Aspergillus chevalieri M1 genome sequencing consortium"/>
            <person name="Kazuki M."/>
            <person name="Futagami T."/>
        </authorList>
    </citation>
    <scope>NUCLEOTIDE SEQUENCE</scope>
    <source>
        <strain evidence="4">M1</strain>
    </source>
</reference>
<dbReference type="SUPFAM" id="SSF50249">
    <property type="entry name" value="Nucleic acid-binding proteins"/>
    <property type="match status" value="1"/>
</dbReference>
<dbReference type="InterPro" id="IPR037318">
    <property type="entry name" value="Hex1_S1"/>
</dbReference>
<evidence type="ECO:0008006" key="6">
    <source>
        <dbReference type="Google" id="ProtNLM"/>
    </source>
</evidence>
<dbReference type="InterPro" id="IPR001884">
    <property type="entry name" value="IF5A-like"/>
</dbReference>
<dbReference type="RefSeq" id="XP_043137909.1">
    <property type="nucleotide sequence ID" value="XM_043280318.1"/>
</dbReference>
<feature type="compositionally biased region" description="Low complexity" evidence="1">
    <location>
        <begin position="150"/>
        <end position="165"/>
    </location>
</feature>
<accession>A0A7R7ZQJ4</accession>
<dbReference type="KEGG" id="ache:ACHE_50585S"/>
<name>A0A7R7ZQJ4_ASPCH</name>
<dbReference type="InterPro" id="IPR008991">
    <property type="entry name" value="Translation_prot_SH3-like_sf"/>
</dbReference>
<evidence type="ECO:0000259" key="3">
    <source>
        <dbReference type="Pfam" id="PF21485"/>
    </source>
</evidence>
<dbReference type="Gene3D" id="2.40.50.140">
    <property type="entry name" value="Nucleic acid-binding proteins"/>
    <property type="match status" value="1"/>
</dbReference>
<proteinExistence type="predicted"/>